<gene>
    <name evidence="1" type="ORF">L21SP5_02500</name>
</gene>
<dbReference type="RefSeq" id="WP_057953523.1">
    <property type="nucleotide sequence ID" value="NZ_CP013118.1"/>
</dbReference>
<organism evidence="1 2">
    <name type="scientific">Salinivirga cyanobacteriivorans</name>
    <dbReference type="NCBI Taxonomy" id="1307839"/>
    <lineage>
        <taxon>Bacteria</taxon>
        <taxon>Pseudomonadati</taxon>
        <taxon>Bacteroidota</taxon>
        <taxon>Bacteroidia</taxon>
        <taxon>Bacteroidales</taxon>
        <taxon>Salinivirgaceae</taxon>
        <taxon>Salinivirga</taxon>
    </lineage>
</organism>
<proteinExistence type="predicted"/>
<evidence type="ECO:0000313" key="1">
    <source>
        <dbReference type="EMBL" id="ALO16124.1"/>
    </source>
</evidence>
<dbReference type="STRING" id="1307839.L21SP5_02500"/>
<dbReference type="EMBL" id="CP013118">
    <property type="protein sequence ID" value="ALO16124.1"/>
    <property type="molecule type" value="Genomic_DNA"/>
</dbReference>
<sequence>MKNIFIVFLMCFALAVYGQKGIINNGARIVVENGAYIKVQGDNTTGYTNKSFGSSHGRIELDGEIQINGFFNNNASANTVFVNNDGTGNVIFLGSSTQSIGGSKPIDFEGLKVNGANVNLNTDISVAGVLDFTQGLLFVNNYLLELTTSASIGGTPGTSSMIVPGNSGTVRKYFSAPQSFTYPIGDNSASGVYLPVGINFSSGSFTGAFVDLQTINSKHQENSNTTDYLNRYWTLSSAGITGMLADLSLTYATADIAGTESNLMTLQYDGNFWNIHDAVNTSTNQLTATVSEFGDFTGGGADEVSPHLYWSVESIIQENFENGHIIKASVENEAFASTLDAGQWNIINLPAGVGIGSLNRTYDDTVEVTLSGNRLDDFDSDRTLSLTVNQSQFVHTASGSLTAENTLLLNADNDPENLAMTDDGSITEGSEDGEIITVTLSGGTFAQTLNTTSWVGNNMPAGVALGTITRQSATQVIIELSGNTTSDYDTDITNFELTVPSTDVNEYAGSDFLLTTGVVFKAVDEDLIISMTDGGSGIAESAENGHQITVSIDERTFTDPLTLSEWTMYNLPSGVTIGSVNRQNDTAVYIFLSGNRNVDYDTDITNVQLTIASSQIGGVSNPVTITSGVTFNADNDPESIAIATDPDGIDEAAEDGEVITATITGGTFVNPPQISNWTLSNLPEGVSVGTLSWNTMYEVGITLSGNRQTDFDSHITDIELTVAAADVDDNSSGILASNSITINAENDAENLTLSGGPFTEGNEDGAVITATLDGGTISSSFTAGDLIMTNLPPGVSLGSAVRQNMYEINIVLEGNATSDYDTDITNTTATISSAVVDETTSDVSGTGITFNATMEPAELVLTDNGDLYESEEDGKSLFITVRQDTLVSSISPAGFVFSNFPEGVTAGNINRLNDTTVEVVLSGFRTQDYDTDIINAGVTVDALQFQYSSSSLSASSGWTFIATDDNESIAFSANLITEGAEDGAQVDIVMSGGTFADGLNPGSWSFTGLPAGVSVGSVNKLAPTEARVVLSGNTTTDYDNDIIVDELIIAGSQIDDYNDADIAASGSVTFEAIVETQDLILSSLTSLAEDNLNDAIVGLKLEGATYTTPINTSNFVFNNQPPGLTLGDVVLESTDSASVILAYDGTDFDVGYPEFNITLLAAGSSIGEQVNSNTLAIDAIVEPGELQASHAGLDEENLDGATIDLALVDDSFVDNALDIANFGLINAPAGCEIFSVNYLSSTTASLTIAFDGTDFDTDFTNFAINMAGAEVVSNNAYSSNALLISATNDAEQLTILNTGTIAEGTEDGHVFEVELSGGTFNPNLNPDAWSFTWLPDGTSVSDVIYLGESNAEILINGNRIIDYDMDQVVNIEAAPSEYNDAEGNALITDNTITFESYNEQLNALHDTIYESNLDNVELSFEIMDDWINTTGFSIEDISLQSAPEGFTIASLIETDSAHFTVSFAYDGMGIMQDNPFSLELADSVLNGIEALVSQQIVIANDVGVTGIEGDVELYVSGNEIYLKQHRFARKGSLIIYELNGRKLEEYKVEARSTNHFLPVLKDGMYLIQFLTDDGKLYQTKGVVKN</sequence>
<evidence type="ECO:0000313" key="2">
    <source>
        <dbReference type="Proteomes" id="UP000064893"/>
    </source>
</evidence>
<reference evidence="1 2" key="1">
    <citation type="submission" date="2015-11" db="EMBL/GenBank/DDBJ databases">
        <title>Description and complete genome sequence of a novel strain predominating in hypersaline microbial mats and representing a new family of the Bacteriodetes phylum.</title>
        <authorList>
            <person name="Spring S."/>
            <person name="Bunk B."/>
            <person name="Sproer C."/>
            <person name="Klenk H.-P."/>
        </authorList>
    </citation>
    <scope>NUCLEOTIDE SEQUENCE [LARGE SCALE GENOMIC DNA]</scope>
    <source>
        <strain evidence="1 2">L21-Spi-D4</strain>
    </source>
</reference>
<dbReference type="KEGG" id="blq:L21SP5_02500"/>
<accession>A0A0S2I260</accession>
<name>A0A0S2I260_9BACT</name>
<keyword evidence="2" id="KW-1185">Reference proteome</keyword>
<protein>
    <submittedName>
        <fullName evidence="1">Uncharacterized protein</fullName>
    </submittedName>
</protein>
<dbReference type="OrthoDB" id="1091850at2"/>
<dbReference type="Proteomes" id="UP000064893">
    <property type="component" value="Chromosome"/>
</dbReference>